<dbReference type="InterPro" id="IPR040074">
    <property type="entry name" value="BssD/PflA/YjjW"/>
</dbReference>
<dbReference type="PIRSF" id="PIRSF000371">
    <property type="entry name" value="PFL_act_enz"/>
    <property type="match status" value="1"/>
</dbReference>
<dbReference type="InterPro" id="IPR013785">
    <property type="entry name" value="Aldolase_TIM"/>
</dbReference>
<dbReference type="PROSITE" id="PS01087">
    <property type="entry name" value="RADICAL_ACTIVATING"/>
    <property type="match status" value="1"/>
</dbReference>
<accession>A0A2K2FNT5</accession>
<dbReference type="KEGG" id="cthd:CDO33_04920"/>
<organism evidence="12 13">
    <name type="scientific">Clostridium thermosuccinogenes</name>
    <dbReference type="NCBI Taxonomy" id="84032"/>
    <lineage>
        <taxon>Bacteria</taxon>
        <taxon>Bacillati</taxon>
        <taxon>Bacillota</taxon>
        <taxon>Clostridia</taxon>
        <taxon>Eubacteriales</taxon>
        <taxon>Clostridiaceae</taxon>
        <taxon>Clostridium</taxon>
    </lineage>
</organism>
<dbReference type="GO" id="GO:0046872">
    <property type="term" value="F:metal ion binding"/>
    <property type="evidence" value="ECO:0007669"/>
    <property type="project" value="UniProtKB-KW"/>
</dbReference>
<dbReference type="PROSITE" id="PS00198">
    <property type="entry name" value="4FE4S_FER_1"/>
    <property type="match status" value="1"/>
</dbReference>
<evidence type="ECO:0000256" key="2">
    <source>
        <dbReference type="ARBA" id="ARBA00009777"/>
    </source>
</evidence>
<dbReference type="Gene3D" id="3.20.20.70">
    <property type="entry name" value="Aldolase class I"/>
    <property type="match status" value="1"/>
</dbReference>
<dbReference type="SFLD" id="SFLDG01066">
    <property type="entry name" value="organic_radical-activating_enz"/>
    <property type="match status" value="1"/>
</dbReference>
<comment type="similarity">
    <text evidence="2">Belongs to the organic radical-activating enzymes family.</text>
</comment>
<dbReference type="InterPro" id="IPR017896">
    <property type="entry name" value="4Fe4S_Fe-S-bd"/>
</dbReference>
<evidence type="ECO:0000256" key="3">
    <source>
        <dbReference type="ARBA" id="ARBA00022485"/>
    </source>
</evidence>
<keyword evidence="4" id="KW-0949">S-adenosyl-L-methionine</keyword>
<dbReference type="Gene3D" id="3.80.30.10">
    <property type="entry name" value="pyruvate-formate lyase- activating enzyme"/>
    <property type="match status" value="1"/>
</dbReference>
<dbReference type="InterPro" id="IPR034457">
    <property type="entry name" value="Organic_radical-activating"/>
</dbReference>
<evidence type="ECO:0000256" key="5">
    <source>
        <dbReference type="ARBA" id="ARBA00022723"/>
    </source>
</evidence>
<keyword evidence="7" id="KW-0408">Iron</keyword>
<evidence type="ECO:0000259" key="11">
    <source>
        <dbReference type="PROSITE" id="PS51918"/>
    </source>
</evidence>
<keyword evidence="13" id="KW-1185">Reference proteome</keyword>
<dbReference type="SUPFAM" id="SSF54862">
    <property type="entry name" value="4Fe-4S ferredoxins"/>
    <property type="match status" value="1"/>
</dbReference>
<comment type="caution">
    <text evidence="12">The sequence shown here is derived from an EMBL/GenBank/DDBJ whole genome shotgun (WGS) entry which is preliminary data.</text>
</comment>
<dbReference type="SUPFAM" id="SSF102114">
    <property type="entry name" value="Radical SAM enzymes"/>
    <property type="match status" value="1"/>
</dbReference>
<dbReference type="Gene3D" id="3.30.70.20">
    <property type="match status" value="1"/>
</dbReference>
<keyword evidence="8" id="KW-0411">Iron-sulfur</keyword>
<evidence type="ECO:0000256" key="8">
    <source>
        <dbReference type="ARBA" id="ARBA00023014"/>
    </source>
</evidence>
<dbReference type="PANTHER" id="PTHR30352">
    <property type="entry name" value="PYRUVATE FORMATE-LYASE-ACTIVATING ENZYME"/>
    <property type="match status" value="1"/>
</dbReference>
<sequence>MEAKGIIFNIQQFSTYDGPGIRTTVFFKGCNLRCIWCHNPESYALKRQLMFYEEKCAGCGNCFRVCPVHAHSVTDEGKHFIDRNACTGCGICCDSCYAGALAIAGKEVTAAEIFRVVERDILYYKNSGGGVTFSGGECMLQPELLKDLLLMCRERSIHTAIDTAGNVPFEAFEKVIPLTDLFLYDVKAADDNVHKKLTGVSNQLILSNLKALSERKCEICVRIPYIPGCNEGEMEGIAEILSPLNIGKVEILPYHRLGESKRAALGMEKEEFFATPSNEELDKVCKIFAEKGLSATYSKIK</sequence>
<evidence type="ECO:0000256" key="7">
    <source>
        <dbReference type="ARBA" id="ARBA00023004"/>
    </source>
</evidence>
<keyword evidence="5" id="KW-0479">Metal-binding</keyword>
<evidence type="ECO:0000313" key="13">
    <source>
        <dbReference type="Proteomes" id="UP000236151"/>
    </source>
</evidence>
<dbReference type="PROSITE" id="PS51379">
    <property type="entry name" value="4FE4S_FER_2"/>
    <property type="match status" value="2"/>
</dbReference>
<keyword evidence="3" id="KW-0004">4Fe-4S</keyword>
<dbReference type="SFLD" id="SFLDG01118">
    <property type="entry name" value="activating_enzymes__group_2"/>
    <property type="match status" value="1"/>
</dbReference>
<dbReference type="CDD" id="cd01335">
    <property type="entry name" value="Radical_SAM"/>
    <property type="match status" value="1"/>
</dbReference>
<protein>
    <submittedName>
        <fullName evidence="12">Glycyl-radical enzyme activating protein family</fullName>
    </submittedName>
</protein>
<dbReference type="GO" id="GO:0051539">
    <property type="term" value="F:4 iron, 4 sulfur cluster binding"/>
    <property type="evidence" value="ECO:0007669"/>
    <property type="project" value="UniProtKB-KW"/>
</dbReference>
<dbReference type="PROSITE" id="PS51918">
    <property type="entry name" value="RADICAL_SAM"/>
    <property type="match status" value="1"/>
</dbReference>
<dbReference type="NCBIfam" id="TIGR02494">
    <property type="entry name" value="PFLE_PFLC"/>
    <property type="match status" value="1"/>
</dbReference>
<evidence type="ECO:0000256" key="9">
    <source>
        <dbReference type="ARBA" id="ARBA00047365"/>
    </source>
</evidence>
<feature type="domain" description="4Fe-4S ferredoxin-type" evidence="10">
    <location>
        <begin position="77"/>
        <end position="106"/>
    </location>
</feature>
<dbReference type="Pfam" id="PF04055">
    <property type="entry name" value="Radical_SAM"/>
    <property type="match status" value="1"/>
</dbReference>
<reference evidence="13" key="1">
    <citation type="submission" date="2017-06" db="EMBL/GenBank/DDBJ databases">
        <title>Investigating the central metabolism of Clostridium thermosuccinogenes.</title>
        <authorList>
            <person name="Koendjbiharie J.G."/>
            <person name="Van Kranenburg R."/>
            <person name="Vriesendorp B."/>
        </authorList>
    </citation>
    <scope>NUCLEOTIDE SEQUENCE [LARGE SCALE GENOMIC DNA]</scope>
    <source>
        <strain evidence="13">DSM 5806</strain>
    </source>
</reference>
<dbReference type="InterPro" id="IPR017900">
    <property type="entry name" value="4Fe4S_Fe_S_CS"/>
</dbReference>
<dbReference type="InterPro" id="IPR058240">
    <property type="entry name" value="rSAM_sf"/>
</dbReference>
<dbReference type="PANTHER" id="PTHR30352:SF4">
    <property type="entry name" value="PYRUVATE FORMATE-LYASE 2-ACTIVATING ENZYME"/>
    <property type="match status" value="1"/>
</dbReference>
<evidence type="ECO:0000256" key="4">
    <source>
        <dbReference type="ARBA" id="ARBA00022691"/>
    </source>
</evidence>
<dbReference type="SFLD" id="SFLDS00029">
    <property type="entry name" value="Radical_SAM"/>
    <property type="match status" value="1"/>
</dbReference>
<name>A0A2K2FNT5_9CLOT</name>
<feature type="domain" description="4Fe-4S ferredoxin-type" evidence="10">
    <location>
        <begin position="47"/>
        <end position="76"/>
    </location>
</feature>
<comment type="catalytic activity">
    <reaction evidence="9">
        <text>glycyl-[protein] + reduced [flavodoxin] + S-adenosyl-L-methionine = glycin-2-yl radical-[protein] + semiquinone [flavodoxin] + 5'-deoxyadenosine + L-methionine + H(+)</text>
        <dbReference type="Rhea" id="RHEA:61976"/>
        <dbReference type="Rhea" id="RHEA-COMP:10622"/>
        <dbReference type="Rhea" id="RHEA-COMP:14480"/>
        <dbReference type="Rhea" id="RHEA-COMP:15993"/>
        <dbReference type="Rhea" id="RHEA-COMP:15994"/>
        <dbReference type="ChEBI" id="CHEBI:15378"/>
        <dbReference type="ChEBI" id="CHEBI:17319"/>
        <dbReference type="ChEBI" id="CHEBI:29947"/>
        <dbReference type="ChEBI" id="CHEBI:32722"/>
        <dbReference type="ChEBI" id="CHEBI:57618"/>
        <dbReference type="ChEBI" id="CHEBI:57844"/>
        <dbReference type="ChEBI" id="CHEBI:59789"/>
        <dbReference type="ChEBI" id="CHEBI:140311"/>
    </reaction>
</comment>
<gene>
    <name evidence="12" type="ORF">CDQ84_06340</name>
</gene>
<feature type="domain" description="Radical SAM core" evidence="11">
    <location>
        <begin position="16"/>
        <end position="291"/>
    </location>
</feature>
<dbReference type="OrthoDB" id="9782387at2"/>
<evidence type="ECO:0000256" key="1">
    <source>
        <dbReference type="ARBA" id="ARBA00001966"/>
    </source>
</evidence>
<dbReference type="InterPro" id="IPR001989">
    <property type="entry name" value="Radical_activat_CS"/>
</dbReference>
<dbReference type="InterPro" id="IPR012839">
    <property type="entry name" value="Organic_radical_activase"/>
</dbReference>
<keyword evidence="6" id="KW-0560">Oxidoreductase</keyword>
<dbReference type="Proteomes" id="UP000236151">
    <property type="component" value="Unassembled WGS sequence"/>
</dbReference>
<dbReference type="Pfam" id="PF00037">
    <property type="entry name" value="Fer4"/>
    <property type="match status" value="1"/>
</dbReference>
<dbReference type="GO" id="GO:0016491">
    <property type="term" value="F:oxidoreductase activity"/>
    <property type="evidence" value="ECO:0007669"/>
    <property type="project" value="UniProtKB-KW"/>
</dbReference>
<comment type="cofactor">
    <cofactor evidence="1">
        <name>[4Fe-4S] cluster</name>
        <dbReference type="ChEBI" id="CHEBI:49883"/>
    </cofactor>
</comment>
<dbReference type="AlphaFoldDB" id="A0A2K2FNT5"/>
<dbReference type="InterPro" id="IPR007197">
    <property type="entry name" value="rSAM"/>
</dbReference>
<evidence type="ECO:0000259" key="10">
    <source>
        <dbReference type="PROSITE" id="PS51379"/>
    </source>
</evidence>
<proteinExistence type="inferred from homology"/>
<dbReference type="EMBL" id="NIOJ01000011">
    <property type="protein sequence ID" value="PNU00439.1"/>
    <property type="molecule type" value="Genomic_DNA"/>
</dbReference>
<evidence type="ECO:0000256" key="6">
    <source>
        <dbReference type="ARBA" id="ARBA00023002"/>
    </source>
</evidence>
<dbReference type="RefSeq" id="WP_103080888.1">
    <property type="nucleotide sequence ID" value="NZ_CP021850.1"/>
</dbReference>
<evidence type="ECO:0000313" key="12">
    <source>
        <dbReference type="EMBL" id="PNU00439.1"/>
    </source>
</evidence>